<evidence type="ECO:0000313" key="8">
    <source>
        <dbReference type="Proteomes" id="UP001620645"/>
    </source>
</evidence>
<evidence type="ECO:0000256" key="4">
    <source>
        <dbReference type="ARBA" id="ARBA00022989"/>
    </source>
</evidence>
<organism evidence="7 8">
    <name type="scientific">Heterodera schachtii</name>
    <name type="common">Sugarbeet cyst nematode worm</name>
    <name type="synonym">Tylenchus schachtii</name>
    <dbReference type="NCBI Taxonomy" id="97005"/>
    <lineage>
        <taxon>Eukaryota</taxon>
        <taxon>Metazoa</taxon>
        <taxon>Ecdysozoa</taxon>
        <taxon>Nematoda</taxon>
        <taxon>Chromadorea</taxon>
        <taxon>Rhabditida</taxon>
        <taxon>Tylenchina</taxon>
        <taxon>Tylenchomorpha</taxon>
        <taxon>Tylenchoidea</taxon>
        <taxon>Heteroderidae</taxon>
        <taxon>Heteroderinae</taxon>
        <taxon>Heterodera</taxon>
    </lineage>
</organism>
<evidence type="ECO:0000313" key="7">
    <source>
        <dbReference type="EMBL" id="KAL3085081.1"/>
    </source>
</evidence>
<reference evidence="7 8" key="1">
    <citation type="submission" date="2024-10" db="EMBL/GenBank/DDBJ databases">
        <authorList>
            <person name="Kim D."/>
        </authorList>
    </citation>
    <scope>NUCLEOTIDE SEQUENCE [LARGE SCALE GENOMIC DNA]</scope>
    <source>
        <strain evidence="7">Taebaek</strain>
    </source>
</reference>
<dbReference type="Gene3D" id="1.20.1260.100">
    <property type="entry name" value="TspO/MBR protein"/>
    <property type="match status" value="1"/>
</dbReference>
<dbReference type="Proteomes" id="UP001620645">
    <property type="component" value="Unassembled WGS sequence"/>
</dbReference>
<dbReference type="GO" id="GO:0033013">
    <property type="term" value="P:tetrapyrrole metabolic process"/>
    <property type="evidence" value="ECO:0007669"/>
    <property type="project" value="UniProtKB-ARBA"/>
</dbReference>
<accession>A0ABD2J0M8</accession>
<comment type="similarity">
    <text evidence="2">Belongs to the TspO/BZRP family.</text>
</comment>
<dbReference type="Pfam" id="PF03073">
    <property type="entry name" value="TspO_MBR"/>
    <property type="match status" value="1"/>
</dbReference>
<dbReference type="InterPro" id="IPR004307">
    <property type="entry name" value="TspO_MBR"/>
</dbReference>
<keyword evidence="4 6" id="KW-1133">Transmembrane helix</keyword>
<gene>
    <name evidence="7" type="ORF">niasHS_010150</name>
</gene>
<dbReference type="AlphaFoldDB" id="A0ABD2J0M8"/>
<evidence type="ECO:0000256" key="5">
    <source>
        <dbReference type="ARBA" id="ARBA00023136"/>
    </source>
</evidence>
<name>A0ABD2J0M8_HETSC</name>
<dbReference type="PANTHER" id="PTHR10057:SF0">
    <property type="entry name" value="TRANSLOCATOR PROTEIN"/>
    <property type="match status" value="1"/>
</dbReference>
<feature type="transmembrane region" description="Helical" evidence="6">
    <location>
        <begin position="88"/>
        <end position="108"/>
    </location>
</feature>
<feature type="transmembrane region" description="Helical" evidence="6">
    <location>
        <begin position="143"/>
        <end position="160"/>
    </location>
</feature>
<comment type="subcellular location">
    <subcellularLocation>
        <location evidence="1">Membrane</location>
        <topology evidence="1">Multi-pass membrane protein</topology>
    </subcellularLocation>
</comment>
<keyword evidence="8" id="KW-1185">Reference proteome</keyword>
<dbReference type="PANTHER" id="PTHR10057">
    <property type="entry name" value="PERIPHERAL-TYPE BENZODIAZEPINE RECEPTOR"/>
    <property type="match status" value="1"/>
</dbReference>
<feature type="transmembrane region" description="Helical" evidence="6">
    <location>
        <begin position="12"/>
        <end position="32"/>
    </location>
</feature>
<dbReference type="InterPro" id="IPR038330">
    <property type="entry name" value="TspO/MBR-related_sf"/>
</dbReference>
<keyword evidence="5 6" id="KW-0472">Membrane</keyword>
<dbReference type="EMBL" id="JBICCN010000232">
    <property type="protein sequence ID" value="KAL3085081.1"/>
    <property type="molecule type" value="Genomic_DNA"/>
</dbReference>
<feature type="transmembrane region" description="Helical" evidence="6">
    <location>
        <begin position="53"/>
        <end position="76"/>
    </location>
</feature>
<feature type="transmembrane region" description="Helical" evidence="6">
    <location>
        <begin position="115"/>
        <end position="137"/>
    </location>
</feature>
<dbReference type="CDD" id="cd15904">
    <property type="entry name" value="TSPO_MBR"/>
    <property type="match status" value="1"/>
</dbReference>
<evidence type="ECO:0000256" key="6">
    <source>
        <dbReference type="SAM" id="Phobius"/>
    </source>
</evidence>
<sequence length="213" mass="22570">MPLHLPSVDTRNALLCAAVPSIGAFVGSMMAIKDQELVQFLKKQNFPSFARCCKYNYLLANTAVTIPFGYASYLVYKIGGGFSCTDSKIALGLYGATLLSGCFLVPTLKKHDIKALTANAVVLAGLSVATSVAFYTIDKISAYWTMPFTLWAILCAGLTVKANCCAGTNSKPTTNEAGSSASEKGTDSKLTTYEAASCASEKSENKNEGSCYV</sequence>
<keyword evidence="3 6" id="KW-0812">Transmembrane</keyword>
<evidence type="ECO:0000256" key="2">
    <source>
        <dbReference type="ARBA" id="ARBA00007524"/>
    </source>
</evidence>
<protein>
    <submittedName>
        <fullName evidence="7">Uncharacterized protein</fullName>
    </submittedName>
</protein>
<evidence type="ECO:0000256" key="3">
    <source>
        <dbReference type="ARBA" id="ARBA00022692"/>
    </source>
</evidence>
<comment type="caution">
    <text evidence="7">The sequence shown here is derived from an EMBL/GenBank/DDBJ whole genome shotgun (WGS) entry which is preliminary data.</text>
</comment>
<dbReference type="GO" id="GO:0016020">
    <property type="term" value="C:membrane"/>
    <property type="evidence" value="ECO:0007669"/>
    <property type="project" value="UniProtKB-SubCell"/>
</dbReference>
<evidence type="ECO:0000256" key="1">
    <source>
        <dbReference type="ARBA" id="ARBA00004141"/>
    </source>
</evidence>
<proteinExistence type="inferred from homology"/>